<name>A0ABP8RUB9_9PSEU</name>
<accession>A0ABP8RUB9</accession>
<keyword evidence="2" id="KW-0378">Hydrolase</keyword>
<protein>
    <submittedName>
        <fullName evidence="2">Dienelactone hydrolase</fullName>
    </submittedName>
</protein>
<keyword evidence="3" id="KW-1185">Reference proteome</keyword>
<gene>
    <name evidence="2" type="ORF">GCM10023175_33640</name>
</gene>
<dbReference type="Pfam" id="PF12740">
    <property type="entry name" value="PETase"/>
    <property type="match status" value="1"/>
</dbReference>
<dbReference type="InterPro" id="IPR029058">
    <property type="entry name" value="AB_hydrolase_fold"/>
</dbReference>
<comment type="caution">
    <text evidence="2">The sequence shown here is derived from an EMBL/GenBank/DDBJ whole genome shotgun (WGS) entry which is preliminary data.</text>
</comment>
<evidence type="ECO:0000313" key="2">
    <source>
        <dbReference type="EMBL" id="GAA4548076.1"/>
    </source>
</evidence>
<dbReference type="RefSeq" id="WP_345418775.1">
    <property type="nucleotide sequence ID" value="NZ_BAABGT010000038.1"/>
</dbReference>
<dbReference type="PANTHER" id="PTHR33428:SF14">
    <property type="entry name" value="CARBOXYLESTERASE TYPE B DOMAIN-CONTAINING PROTEIN"/>
    <property type="match status" value="1"/>
</dbReference>
<dbReference type="EMBL" id="BAABGT010000038">
    <property type="protein sequence ID" value="GAA4548076.1"/>
    <property type="molecule type" value="Genomic_DNA"/>
</dbReference>
<dbReference type="InterPro" id="IPR041127">
    <property type="entry name" value="PET_hydrolase/cutinase-like"/>
</dbReference>
<evidence type="ECO:0000259" key="1">
    <source>
        <dbReference type="Pfam" id="PF12740"/>
    </source>
</evidence>
<dbReference type="GO" id="GO:0016787">
    <property type="term" value="F:hydrolase activity"/>
    <property type="evidence" value="ECO:0007669"/>
    <property type="project" value="UniProtKB-KW"/>
</dbReference>
<dbReference type="PANTHER" id="PTHR33428">
    <property type="entry name" value="CHLOROPHYLLASE-2, CHLOROPLASTIC"/>
    <property type="match status" value="1"/>
</dbReference>
<evidence type="ECO:0000313" key="3">
    <source>
        <dbReference type="Proteomes" id="UP001501598"/>
    </source>
</evidence>
<dbReference type="SUPFAM" id="SSF53474">
    <property type="entry name" value="alpha/beta-Hydrolases"/>
    <property type="match status" value="1"/>
</dbReference>
<organism evidence="2 3">
    <name type="scientific">Pseudonocardia xishanensis</name>
    <dbReference type="NCBI Taxonomy" id="630995"/>
    <lineage>
        <taxon>Bacteria</taxon>
        <taxon>Bacillati</taxon>
        <taxon>Actinomycetota</taxon>
        <taxon>Actinomycetes</taxon>
        <taxon>Pseudonocardiales</taxon>
        <taxon>Pseudonocardiaceae</taxon>
        <taxon>Pseudonocardia</taxon>
    </lineage>
</organism>
<feature type="domain" description="PET hydrolase/cutinase-like" evidence="1">
    <location>
        <begin position="54"/>
        <end position="198"/>
    </location>
</feature>
<dbReference type="Gene3D" id="3.40.50.1820">
    <property type="entry name" value="alpha/beta hydrolase"/>
    <property type="match status" value="1"/>
</dbReference>
<proteinExistence type="predicted"/>
<dbReference type="Proteomes" id="UP001501598">
    <property type="component" value="Unassembled WGS sequence"/>
</dbReference>
<reference evidence="3" key="1">
    <citation type="journal article" date="2019" name="Int. J. Syst. Evol. Microbiol.">
        <title>The Global Catalogue of Microorganisms (GCM) 10K type strain sequencing project: providing services to taxonomists for standard genome sequencing and annotation.</title>
        <authorList>
            <consortium name="The Broad Institute Genomics Platform"/>
            <consortium name="The Broad Institute Genome Sequencing Center for Infectious Disease"/>
            <person name="Wu L."/>
            <person name="Ma J."/>
        </authorList>
    </citation>
    <scope>NUCLEOTIDE SEQUENCE [LARGE SCALE GENOMIC DNA]</scope>
    <source>
        <strain evidence="3">JCM 17906</strain>
    </source>
</reference>
<sequence>MARTSTFTRPPALRNAKDALEQLSRPGPNEVLRGDLGLIGTPGVVFAPATGMGLPAVAFGHDWMQPTSRYADLLRHLASWGIVAAAPGSQRGPVPSVSRLSADLRTTLDVCAGVRLGDGAISVDARRTALAGHGIGAAAALLAAAGHPKVRAVVAIAASQTRPSPMDAAKAISVPSLHIVAGEDTVAPADGHAAQIANATVGPRWVRTLPKAGHTDFLEGLHWSDLVFSGGPNGKVRRITRALVTAFLLKELVDEDRVDDLVDGKVGGTTLARFTPQ</sequence>